<comment type="pathway">
    <text evidence="2">Carbohydrate degradation; glycolysis; pyruvate from D-glyceraldehyde 3-phosphate: step 2/5.</text>
</comment>
<dbReference type="Gene3D" id="3.40.50.1260">
    <property type="entry name" value="Phosphoglycerate kinase, N-terminal domain"/>
    <property type="match status" value="1"/>
</dbReference>
<evidence type="ECO:0000256" key="7">
    <source>
        <dbReference type="ARBA" id="ARBA00022777"/>
    </source>
</evidence>
<feature type="non-terminal residue" evidence="11">
    <location>
        <position position="1"/>
    </location>
</feature>
<comment type="similarity">
    <text evidence="10">Belongs to the phosphoglycerate kinase family.</text>
</comment>
<name>A0A9D9E9S4_9LACO</name>
<dbReference type="GO" id="GO:0004618">
    <property type="term" value="F:phosphoglycerate kinase activity"/>
    <property type="evidence" value="ECO:0007669"/>
    <property type="project" value="UniProtKB-EC"/>
</dbReference>
<evidence type="ECO:0000313" key="11">
    <source>
        <dbReference type="EMBL" id="MBO8441309.1"/>
    </source>
</evidence>
<dbReference type="GO" id="GO:0043531">
    <property type="term" value="F:ADP binding"/>
    <property type="evidence" value="ECO:0007669"/>
    <property type="project" value="TreeGrafter"/>
</dbReference>
<comment type="catalytic activity">
    <reaction evidence="1 10">
        <text>(2R)-3-phosphoglycerate + ATP = (2R)-3-phospho-glyceroyl phosphate + ADP</text>
        <dbReference type="Rhea" id="RHEA:14801"/>
        <dbReference type="ChEBI" id="CHEBI:30616"/>
        <dbReference type="ChEBI" id="CHEBI:57604"/>
        <dbReference type="ChEBI" id="CHEBI:58272"/>
        <dbReference type="ChEBI" id="CHEBI:456216"/>
        <dbReference type="EC" id="2.7.2.3"/>
    </reaction>
</comment>
<keyword evidence="6" id="KW-0547">Nucleotide-binding</keyword>
<evidence type="ECO:0000256" key="4">
    <source>
        <dbReference type="ARBA" id="ARBA00016471"/>
    </source>
</evidence>
<evidence type="ECO:0000256" key="2">
    <source>
        <dbReference type="ARBA" id="ARBA00004838"/>
    </source>
</evidence>
<comment type="caution">
    <text evidence="11">The sequence shown here is derived from an EMBL/GenBank/DDBJ whole genome shotgun (WGS) entry which is preliminary data.</text>
</comment>
<keyword evidence="5 10" id="KW-0808">Transferase</keyword>
<evidence type="ECO:0000256" key="3">
    <source>
        <dbReference type="ARBA" id="ARBA00013061"/>
    </source>
</evidence>
<accession>A0A9D9E9S4</accession>
<evidence type="ECO:0000256" key="5">
    <source>
        <dbReference type="ARBA" id="ARBA00022679"/>
    </source>
</evidence>
<protein>
    <recommendedName>
        <fullName evidence="4 10">Phosphoglycerate kinase</fullName>
        <ecNumber evidence="3 10">2.7.2.3</ecNumber>
    </recommendedName>
</protein>
<evidence type="ECO:0000256" key="10">
    <source>
        <dbReference type="RuleBase" id="RU000532"/>
    </source>
</evidence>
<evidence type="ECO:0000313" key="12">
    <source>
        <dbReference type="Proteomes" id="UP000823614"/>
    </source>
</evidence>
<dbReference type="InterPro" id="IPR036043">
    <property type="entry name" value="Phosphoglycerate_kinase_sf"/>
</dbReference>
<proteinExistence type="inferred from homology"/>
<dbReference type="Pfam" id="PF00162">
    <property type="entry name" value="PGK"/>
    <property type="match status" value="1"/>
</dbReference>
<dbReference type="InterPro" id="IPR015824">
    <property type="entry name" value="Phosphoglycerate_kinase_N"/>
</dbReference>
<dbReference type="AlphaFoldDB" id="A0A9D9E9S4"/>
<sequence length="121" mass="12405">ITSTANSHVVEGDIADNEMGVDIGPKTIALFEDNLSDAQTVVWNGPMGVFEVDQFAKGTLAIGKYVGESKAISIVGGGDSTAAIQKLGLADEITHISTGGGASLKFLEGSELPGITVIDNK</sequence>
<organism evidence="11 12">
    <name type="scientific">Candidatus Gallilactobacillus intestinavium</name>
    <dbReference type="NCBI Taxonomy" id="2840838"/>
    <lineage>
        <taxon>Bacteria</taxon>
        <taxon>Bacillati</taxon>
        <taxon>Bacillota</taxon>
        <taxon>Bacilli</taxon>
        <taxon>Lactobacillales</taxon>
        <taxon>Lactobacillaceae</taxon>
        <taxon>Lactobacillaceae incertae sedis</taxon>
        <taxon>Candidatus Gallilactobacillus</taxon>
    </lineage>
</organism>
<reference evidence="11" key="2">
    <citation type="journal article" date="2021" name="PeerJ">
        <title>Extensive microbial diversity within the chicken gut microbiome revealed by metagenomics and culture.</title>
        <authorList>
            <person name="Gilroy R."/>
            <person name="Ravi A."/>
            <person name="Getino M."/>
            <person name="Pursley I."/>
            <person name="Horton D.L."/>
            <person name="Alikhan N.F."/>
            <person name="Baker D."/>
            <person name="Gharbi K."/>
            <person name="Hall N."/>
            <person name="Watson M."/>
            <person name="Adriaenssens E.M."/>
            <person name="Foster-Nyarko E."/>
            <person name="Jarju S."/>
            <person name="Secka A."/>
            <person name="Antonio M."/>
            <person name="Oren A."/>
            <person name="Chaudhuri R.R."/>
            <person name="La Ragione R."/>
            <person name="Hildebrand F."/>
            <person name="Pallen M.J."/>
        </authorList>
    </citation>
    <scope>NUCLEOTIDE SEQUENCE</scope>
    <source>
        <strain evidence="11">C6-149</strain>
    </source>
</reference>
<dbReference type="GO" id="GO:0005829">
    <property type="term" value="C:cytosol"/>
    <property type="evidence" value="ECO:0007669"/>
    <property type="project" value="TreeGrafter"/>
</dbReference>
<dbReference type="Proteomes" id="UP000823614">
    <property type="component" value="Unassembled WGS sequence"/>
</dbReference>
<dbReference type="SUPFAM" id="SSF53748">
    <property type="entry name" value="Phosphoglycerate kinase"/>
    <property type="match status" value="1"/>
</dbReference>
<evidence type="ECO:0000256" key="6">
    <source>
        <dbReference type="ARBA" id="ARBA00022741"/>
    </source>
</evidence>
<keyword evidence="9" id="KW-0324">Glycolysis</keyword>
<dbReference type="EC" id="2.7.2.3" evidence="3 10"/>
<dbReference type="GO" id="GO:0006096">
    <property type="term" value="P:glycolytic process"/>
    <property type="evidence" value="ECO:0007669"/>
    <property type="project" value="UniProtKB-KW"/>
</dbReference>
<dbReference type="PANTHER" id="PTHR11406:SF23">
    <property type="entry name" value="PHOSPHOGLYCERATE KINASE 1, CHLOROPLASTIC-RELATED"/>
    <property type="match status" value="1"/>
</dbReference>
<dbReference type="PRINTS" id="PR00477">
    <property type="entry name" value="PHGLYCKINASE"/>
</dbReference>
<keyword evidence="8" id="KW-0067">ATP-binding</keyword>
<dbReference type="EMBL" id="JADIMP010000049">
    <property type="protein sequence ID" value="MBO8441309.1"/>
    <property type="molecule type" value="Genomic_DNA"/>
</dbReference>
<evidence type="ECO:0000256" key="8">
    <source>
        <dbReference type="ARBA" id="ARBA00022840"/>
    </source>
</evidence>
<dbReference type="GO" id="GO:0006094">
    <property type="term" value="P:gluconeogenesis"/>
    <property type="evidence" value="ECO:0007669"/>
    <property type="project" value="TreeGrafter"/>
</dbReference>
<keyword evidence="7 10" id="KW-0418">Kinase</keyword>
<evidence type="ECO:0000256" key="9">
    <source>
        <dbReference type="ARBA" id="ARBA00023152"/>
    </source>
</evidence>
<dbReference type="InterPro" id="IPR001576">
    <property type="entry name" value="Phosphoglycerate_kinase"/>
</dbReference>
<dbReference type="PANTHER" id="PTHR11406">
    <property type="entry name" value="PHOSPHOGLYCERATE KINASE"/>
    <property type="match status" value="1"/>
</dbReference>
<reference evidence="11" key="1">
    <citation type="submission" date="2020-10" db="EMBL/GenBank/DDBJ databases">
        <authorList>
            <person name="Gilroy R."/>
        </authorList>
    </citation>
    <scope>NUCLEOTIDE SEQUENCE</scope>
    <source>
        <strain evidence="11">C6-149</strain>
    </source>
</reference>
<dbReference type="GO" id="GO:0005524">
    <property type="term" value="F:ATP binding"/>
    <property type="evidence" value="ECO:0007669"/>
    <property type="project" value="UniProtKB-KW"/>
</dbReference>
<evidence type="ECO:0000256" key="1">
    <source>
        <dbReference type="ARBA" id="ARBA00000642"/>
    </source>
</evidence>
<gene>
    <name evidence="11" type="primary">pgk</name>
    <name evidence="11" type="ORF">IAA89_02555</name>
</gene>